<accession>A0A366EQI5</accession>
<evidence type="ECO:0000256" key="2">
    <source>
        <dbReference type="ARBA" id="ARBA00022723"/>
    </source>
</evidence>
<proteinExistence type="inferred from homology"/>
<gene>
    <name evidence="7" type="ORF">DFR50_13851</name>
</gene>
<dbReference type="Pfam" id="PF00884">
    <property type="entry name" value="Sulfatase"/>
    <property type="match status" value="1"/>
</dbReference>
<reference evidence="7 8" key="1">
    <citation type="submission" date="2018-06" db="EMBL/GenBank/DDBJ databases">
        <title>Genomic Encyclopedia of Type Strains, Phase IV (KMG-IV): sequencing the most valuable type-strain genomes for metagenomic binning, comparative biology and taxonomic classification.</title>
        <authorList>
            <person name="Goeker M."/>
        </authorList>
    </citation>
    <scope>NUCLEOTIDE SEQUENCE [LARGE SCALE GENOMIC DNA]</scope>
    <source>
        <strain evidence="7 8">DSM 24875</strain>
    </source>
</reference>
<evidence type="ECO:0000259" key="6">
    <source>
        <dbReference type="Pfam" id="PF00884"/>
    </source>
</evidence>
<keyword evidence="3" id="KW-0378">Hydrolase</keyword>
<dbReference type="EMBL" id="QNRK01000038">
    <property type="protein sequence ID" value="RBP04667.1"/>
    <property type="molecule type" value="Genomic_DNA"/>
</dbReference>
<dbReference type="InterPro" id="IPR000917">
    <property type="entry name" value="Sulfatase_N"/>
</dbReference>
<dbReference type="GO" id="GO:0046872">
    <property type="term" value="F:metal ion binding"/>
    <property type="evidence" value="ECO:0007669"/>
    <property type="project" value="UniProtKB-KW"/>
</dbReference>
<sequence>MNRSVAGQFAVGIISASVGVLFVAAPPSALAQGATPQGGTSGPPNVSVLPYPDPAFKGVIGRTTADSKPDFPQPVKAPEGAPNIVVILTDDVGFGAASTFGGPVPTPTLESLAANGLKYNAFSTTALCSPTRAALITGRDQHTVHTGIIMERSLGYPGYDSVMPKSAGTIGEILRGNGYSTAWFGKNHNVPAWQSSAVGPFDLWPTGLGFDYFYGFIGGDTDQWDPTVFENTIPVEPKEKLTGEARANYNLDADLADQAIHWIQQQHAIAPSKPFFAYYAPGATHAPHHVPKEWIARFKGQFDQGWDKLREESFARQKAAGIIPQETILTPRPANLPAWDSLDARHKELFAHMAEIYAGFLAYDDYNIGRVIASLKQEGVADNTLVIFIEGDNGGSAEGTLQGTANEVAVVGDGAQESFDYLYSIKDELGGPMHYNHMPAPWSWAFDTPFQWTKRYASHFGGTRNGMVMSWPGRIKDVGALREQFHYVTDIMPTILEAAKVQAPETINGVKQLPIDGVSMAYTWDDAKAPSHRTTQLFEMFGNRGIYHDGWMASTTPLVFAWLPEPKGVTPESFTWELYDLHKDFSQGNDLAKVNPEKLKQMEELWWAEAGRNNALPLNFSPQATVEAVFQKPSLTRGRSHFVFRQGTVRIPEGTAPTVKNTSYTITATLNVPAEGAEGVVITQGGRFAGWGLVALDGKPVWAYKNSQQPNDGIRIAGPNKLTPGDHVVSVDFAYDGKKGEFGKGGTYVLKVDGAEAARTTISHTVPFIYSVDETLDVGEDRGTPILEDYADRMPFKYTGAIAEVDIDLLGGNANLDVPDIDGK</sequence>
<dbReference type="SUPFAM" id="SSF53649">
    <property type="entry name" value="Alkaline phosphatase-like"/>
    <property type="match status" value="1"/>
</dbReference>
<dbReference type="Proteomes" id="UP000253529">
    <property type="component" value="Unassembled WGS sequence"/>
</dbReference>
<evidence type="ECO:0000256" key="5">
    <source>
        <dbReference type="SAM" id="SignalP"/>
    </source>
</evidence>
<dbReference type="AlphaFoldDB" id="A0A366EQI5"/>
<feature type="signal peptide" evidence="5">
    <location>
        <begin position="1"/>
        <end position="31"/>
    </location>
</feature>
<keyword evidence="2" id="KW-0479">Metal-binding</keyword>
<comment type="caution">
    <text evidence="7">The sequence shown here is derived from an EMBL/GenBank/DDBJ whole genome shotgun (WGS) entry which is preliminary data.</text>
</comment>
<keyword evidence="4" id="KW-0106">Calcium</keyword>
<dbReference type="Gene3D" id="3.40.720.10">
    <property type="entry name" value="Alkaline Phosphatase, subunit A"/>
    <property type="match status" value="1"/>
</dbReference>
<dbReference type="InterPro" id="IPR050738">
    <property type="entry name" value="Sulfatase"/>
</dbReference>
<dbReference type="InterPro" id="IPR017850">
    <property type="entry name" value="Alkaline_phosphatase_core_sf"/>
</dbReference>
<dbReference type="PANTHER" id="PTHR42693">
    <property type="entry name" value="ARYLSULFATASE FAMILY MEMBER"/>
    <property type="match status" value="1"/>
</dbReference>
<organism evidence="7 8">
    <name type="scientific">Roseiarcus fermentans</name>
    <dbReference type="NCBI Taxonomy" id="1473586"/>
    <lineage>
        <taxon>Bacteria</taxon>
        <taxon>Pseudomonadati</taxon>
        <taxon>Pseudomonadota</taxon>
        <taxon>Alphaproteobacteria</taxon>
        <taxon>Hyphomicrobiales</taxon>
        <taxon>Roseiarcaceae</taxon>
        <taxon>Roseiarcus</taxon>
    </lineage>
</organism>
<dbReference type="RefSeq" id="WP_113892082.1">
    <property type="nucleotide sequence ID" value="NZ_QNRK01000038.1"/>
</dbReference>
<dbReference type="GO" id="GO:0016787">
    <property type="term" value="F:hydrolase activity"/>
    <property type="evidence" value="ECO:0007669"/>
    <property type="project" value="UniProtKB-KW"/>
</dbReference>
<evidence type="ECO:0000313" key="7">
    <source>
        <dbReference type="EMBL" id="RBP04667.1"/>
    </source>
</evidence>
<dbReference type="OrthoDB" id="9803751at2"/>
<comment type="similarity">
    <text evidence="1">Belongs to the sulfatase family.</text>
</comment>
<keyword evidence="8" id="KW-1185">Reference proteome</keyword>
<keyword evidence="5" id="KW-0732">Signal</keyword>
<dbReference type="PROSITE" id="PS00523">
    <property type="entry name" value="SULFATASE_1"/>
    <property type="match status" value="1"/>
</dbReference>
<protein>
    <submittedName>
        <fullName evidence="7">Arylsulfatase</fullName>
    </submittedName>
</protein>
<evidence type="ECO:0000256" key="1">
    <source>
        <dbReference type="ARBA" id="ARBA00008779"/>
    </source>
</evidence>
<evidence type="ECO:0000256" key="4">
    <source>
        <dbReference type="ARBA" id="ARBA00022837"/>
    </source>
</evidence>
<evidence type="ECO:0000313" key="8">
    <source>
        <dbReference type="Proteomes" id="UP000253529"/>
    </source>
</evidence>
<dbReference type="InterPro" id="IPR024607">
    <property type="entry name" value="Sulfatase_CS"/>
</dbReference>
<name>A0A366EQI5_9HYPH</name>
<feature type="domain" description="Sulfatase N-terminal" evidence="6">
    <location>
        <begin position="82"/>
        <end position="500"/>
    </location>
</feature>
<dbReference type="CDD" id="cd16025">
    <property type="entry name" value="PAS_like"/>
    <property type="match status" value="1"/>
</dbReference>
<feature type="chain" id="PRO_5016975004" evidence="5">
    <location>
        <begin position="32"/>
        <end position="824"/>
    </location>
</feature>
<dbReference type="Gene3D" id="3.30.1120.10">
    <property type="match status" value="1"/>
</dbReference>
<evidence type="ECO:0000256" key="3">
    <source>
        <dbReference type="ARBA" id="ARBA00022801"/>
    </source>
</evidence>
<dbReference type="PANTHER" id="PTHR42693:SF43">
    <property type="entry name" value="BLL2667 PROTEIN"/>
    <property type="match status" value="1"/>
</dbReference>